<evidence type="ECO:0000256" key="8">
    <source>
        <dbReference type="ARBA" id="ARBA00026106"/>
    </source>
</evidence>
<comment type="pathway">
    <text evidence="6">Amino-acid degradation; L-alanine degradation via transaminase pathway; pyruvate from L-alanine: step 1/1.</text>
</comment>
<dbReference type="EMBL" id="JAHFZB010000004">
    <property type="protein sequence ID" value="KAK6491243.1"/>
    <property type="molecule type" value="Genomic_DNA"/>
</dbReference>
<comment type="caution">
    <text evidence="11">The sequence shown here is derived from an EMBL/GenBank/DDBJ whole genome shotgun (WGS) entry which is preliminary data.</text>
</comment>
<dbReference type="Gene3D" id="3.40.640.10">
    <property type="entry name" value="Type I PLP-dependent aspartate aminotransferase-like (Major domain)"/>
    <property type="match status" value="1"/>
</dbReference>
<sequence>MTSLKKVLTLKEVSPMAHRLTGLKTDLLIARAEELRKEIKQGVKKPFKEVIEVHSGDGQAMGTKPVTFIRQVMAACFYPELLQSDRLPRDVKFRAQELLQQCGGSVGVYSDTFGLEYVQHNVARFIEERDGGVPCDPQNIYLTAGSQKAGQLLLNLLVHTSGCGSGPCGTGVLVPVPCSPWFSLALQEAGGVRLPYFLADQGVCWELDVQELQRVVQSARGHCTPSVLYINNPGNPTGHVQSRQSIEEVIRFAASEGLYLLVDEVYQDSVFGQGRAFLSYKKVLYEMGPEFSSRVELAAIHSASKGVAGECGSRCGFIEFVNLDPQVKSLSASYFSANSLPPTSGQLVLVTALHSPRAGEPSYYTWTQESQSHLSSLSRNAALVVESLDRIPGIRVLSPQGGFFCFPRIHIPPLVVQEAETQGLSPDLFYCLRFLEEWGVAVGPGSDFGAREGSHHIRLNLLLPHDKLKSVLESLEKFHLQFTEEFS</sequence>
<evidence type="ECO:0000256" key="3">
    <source>
        <dbReference type="ARBA" id="ARBA00022576"/>
    </source>
</evidence>
<organism evidence="11 12">
    <name type="scientific">Huso huso</name>
    <name type="common">Beluga</name>
    <name type="synonym">Acipenser huso</name>
    <dbReference type="NCBI Taxonomy" id="61971"/>
    <lineage>
        <taxon>Eukaryota</taxon>
        <taxon>Metazoa</taxon>
        <taxon>Chordata</taxon>
        <taxon>Craniata</taxon>
        <taxon>Vertebrata</taxon>
        <taxon>Euteleostomi</taxon>
        <taxon>Actinopterygii</taxon>
        <taxon>Chondrostei</taxon>
        <taxon>Acipenseriformes</taxon>
        <taxon>Acipenseridae</taxon>
        <taxon>Huso</taxon>
    </lineage>
</organism>
<comment type="catalytic activity">
    <reaction evidence="9">
        <text>L-alanine + 2-oxoglutarate = pyruvate + L-glutamate</text>
        <dbReference type="Rhea" id="RHEA:19453"/>
        <dbReference type="ChEBI" id="CHEBI:15361"/>
        <dbReference type="ChEBI" id="CHEBI:16810"/>
        <dbReference type="ChEBI" id="CHEBI:29985"/>
        <dbReference type="ChEBI" id="CHEBI:57972"/>
        <dbReference type="EC" id="2.6.1.2"/>
    </reaction>
</comment>
<evidence type="ECO:0000313" key="11">
    <source>
        <dbReference type="EMBL" id="KAK6491243.1"/>
    </source>
</evidence>
<dbReference type="CDD" id="cd00609">
    <property type="entry name" value="AAT_like"/>
    <property type="match status" value="1"/>
</dbReference>
<evidence type="ECO:0000256" key="7">
    <source>
        <dbReference type="ARBA" id="ARBA00025785"/>
    </source>
</evidence>
<dbReference type="Gene3D" id="3.90.1150.10">
    <property type="entry name" value="Aspartate Aminotransferase, domain 1"/>
    <property type="match status" value="1"/>
</dbReference>
<dbReference type="InterPro" id="IPR015424">
    <property type="entry name" value="PyrdxlP-dep_Trfase"/>
</dbReference>
<dbReference type="SUPFAM" id="SSF53383">
    <property type="entry name" value="PLP-dependent transferases"/>
    <property type="match status" value="1"/>
</dbReference>
<keyword evidence="3" id="KW-0032">Aminotransferase</keyword>
<dbReference type="Gene3D" id="1.10.287.1970">
    <property type="match status" value="1"/>
</dbReference>
<keyword evidence="4" id="KW-0808">Transferase</keyword>
<dbReference type="Pfam" id="PF00155">
    <property type="entry name" value="Aminotran_1_2"/>
    <property type="match status" value="1"/>
</dbReference>
<comment type="subunit">
    <text evidence="2">Homodimer.</text>
</comment>
<dbReference type="EC" id="2.6.1.2" evidence="8"/>
<dbReference type="InterPro" id="IPR045088">
    <property type="entry name" value="ALAT1/2-like"/>
</dbReference>
<accession>A0ABR1A2E5</accession>
<dbReference type="PANTHER" id="PTHR11751">
    <property type="entry name" value="ALANINE AMINOTRANSFERASE"/>
    <property type="match status" value="1"/>
</dbReference>
<dbReference type="InterPro" id="IPR015421">
    <property type="entry name" value="PyrdxlP-dep_Trfase_major"/>
</dbReference>
<dbReference type="Proteomes" id="UP001369086">
    <property type="component" value="Unassembled WGS sequence"/>
</dbReference>
<evidence type="ECO:0000259" key="10">
    <source>
        <dbReference type="Pfam" id="PF00155"/>
    </source>
</evidence>
<dbReference type="PANTHER" id="PTHR11751:SF469">
    <property type="entry name" value="ALANINE TRANSAMINASE"/>
    <property type="match status" value="1"/>
</dbReference>
<evidence type="ECO:0000256" key="1">
    <source>
        <dbReference type="ARBA" id="ARBA00001933"/>
    </source>
</evidence>
<gene>
    <name evidence="11" type="ORF">HHUSO_G6008</name>
</gene>
<evidence type="ECO:0000256" key="2">
    <source>
        <dbReference type="ARBA" id="ARBA00011738"/>
    </source>
</evidence>
<feature type="domain" description="Aminotransferase class I/classII large" evidence="10">
    <location>
        <begin position="87"/>
        <end position="475"/>
    </location>
</feature>
<keyword evidence="12" id="KW-1185">Reference proteome</keyword>
<dbReference type="InterPro" id="IPR004839">
    <property type="entry name" value="Aminotransferase_I/II_large"/>
</dbReference>
<evidence type="ECO:0000256" key="5">
    <source>
        <dbReference type="ARBA" id="ARBA00022898"/>
    </source>
</evidence>
<dbReference type="InterPro" id="IPR015422">
    <property type="entry name" value="PyrdxlP-dep_Trfase_small"/>
</dbReference>
<keyword evidence="5" id="KW-0663">Pyridoxal phosphate</keyword>
<name>A0ABR1A2E5_HUSHU</name>
<evidence type="ECO:0000256" key="9">
    <source>
        <dbReference type="ARBA" id="ARBA00047412"/>
    </source>
</evidence>
<evidence type="ECO:0000256" key="4">
    <source>
        <dbReference type="ARBA" id="ARBA00022679"/>
    </source>
</evidence>
<comment type="similarity">
    <text evidence="7">Belongs to the class-I pyridoxal-phosphate-dependent aminotransferase family. Alanine aminotransferase subfamily.</text>
</comment>
<comment type="cofactor">
    <cofactor evidence="1">
        <name>pyridoxal 5'-phosphate</name>
        <dbReference type="ChEBI" id="CHEBI:597326"/>
    </cofactor>
</comment>
<evidence type="ECO:0000256" key="6">
    <source>
        <dbReference type="ARBA" id="ARBA00025708"/>
    </source>
</evidence>
<protein>
    <recommendedName>
        <fullName evidence="8">alanine transaminase</fullName>
        <ecNumber evidence="8">2.6.1.2</ecNumber>
    </recommendedName>
</protein>
<reference evidence="11 12" key="1">
    <citation type="submission" date="2021-05" db="EMBL/GenBank/DDBJ databases">
        <authorList>
            <person name="Zahm M."/>
            <person name="Klopp C."/>
            <person name="Cabau C."/>
            <person name="Kuhl H."/>
            <person name="Suciu R."/>
            <person name="Ciorpac M."/>
            <person name="Holostenco D."/>
            <person name="Gessner J."/>
            <person name="Wuertz S."/>
            <person name="Hohne C."/>
            <person name="Stock M."/>
            <person name="Gislard M."/>
            <person name="Lluch J."/>
            <person name="Milhes M."/>
            <person name="Lampietro C."/>
            <person name="Lopez Roques C."/>
            <person name="Donnadieu C."/>
            <person name="Du K."/>
            <person name="Schartl M."/>
            <person name="Guiguen Y."/>
        </authorList>
    </citation>
    <scope>NUCLEOTIDE SEQUENCE [LARGE SCALE GENOMIC DNA]</scope>
    <source>
        <strain evidence="11">Hh-F2</strain>
        <tissue evidence="11">Blood</tissue>
    </source>
</reference>
<proteinExistence type="inferred from homology"/>
<evidence type="ECO:0000313" key="12">
    <source>
        <dbReference type="Proteomes" id="UP001369086"/>
    </source>
</evidence>